<sequence length="661" mass="74293">MAFQCFFDVFYGTFDNIFPARCIGAKNQAYRNKSRKPNSMLHKDWYIPELKNLRKFVVAFHDRYKSSIGDNRELFYNLYLRVKRIYRRQVDLARKNFNMCKIESAPNPCKAAWDLVNSTCKAKPVLKCNASPDQFNVTMLNEVKQIIDKISSCNLVDPLALTSGHMSNKPKPVPFSTWNPVCPSEVERLIGQLKNSPSQDIYGLSTPVLKCVSDIIAVPLAKVLSYCLESAVFPEALKVSRTIPVYKKGNPEIIESYRPISLTPVISKILETVMKKQLVDHMDKNSLFSASQHGFRGQHSTTTAVRQLVAGVLESFEAKKSTALILADLSKAFDCVSHSILLGKLELYGVTGQPLQMFHSYLEGRKQVFSVNGASSTPLPVVHGVPQGSVLGPLLFLVLINDLELVGDVLLFADDSTFFTSGDTPEDARAQALQVYDRAKEWFSANKLSLNLSKTQELTCTLSPNHIQGSVKLLGFTLDSKLTWNGHVTELCRKLSRVTCLLRRLRPLLTEKHLVTIYHGLFHSHILYGLLLWGHSSGCDEILLLQKHAVRIITSAGFLDHCKPLFSRLKILTVFSQYVVASLLHVRGNLSTLGTRGEVQDAYRLRNGSEVNRVFCRLSKTRDCFPTLAIKLYNCLPQDLKALECADFDSRIRNWFLGTIP</sequence>
<accession>A0A1B6LAW3</accession>
<organism evidence="2">
    <name type="scientific">Graphocephala atropunctata</name>
    <dbReference type="NCBI Taxonomy" id="36148"/>
    <lineage>
        <taxon>Eukaryota</taxon>
        <taxon>Metazoa</taxon>
        <taxon>Ecdysozoa</taxon>
        <taxon>Arthropoda</taxon>
        <taxon>Hexapoda</taxon>
        <taxon>Insecta</taxon>
        <taxon>Pterygota</taxon>
        <taxon>Neoptera</taxon>
        <taxon>Paraneoptera</taxon>
        <taxon>Hemiptera</taxon>
        <taxon>Auchenorrhyncha</taxon>
        <taxon>Membracoidea</taxon>
        <taxon>Cicadellidae</taxon>
        <taxon>Cicadellinae</taxon>
        <taxon>Cicadellini</taxon>
        <taxon>Graphocephala</taxon>
    </lineage>
</organism>
<dbReference type="GO" id="GO:0071897">
    <property type="term" value="P:DNA biosynthetic process"/>
    <property type="evidence" value="ECO:0007669"/>
    <property type="project" value="UniProtKB-ARBA"/>
</dbReference>
<name>A0A1B6LAW3_9HEMI</name>
<dbReference type="Pfam" id="PF00078">
    <property type="entry name" value="RVT_1"/>
    <property type="match status" value="1"/>
</dbReference>
<dbReference type="InterPro" id="IPR043502">
    <property type="entry name" value="DNA/RNA_pol_sf"/>
</dbReference>
<reference evidence="2" key="1">
    <citation type="submission" date="2015-11" db="EMBL/GenBank/DDBJ databases">
        <title>De novo transcriptome assembly of four potential Pierce s Disease insect vectors from Arizona vineyards.</title>
        <authorList>
            <person name="Tassone E.E."/>
        </authorList>
    </citation>
    <scope>NUCLEOTIDE SEQUENCE</scope>
</reference>
<dbReference type="PROSITE" id="PS50878">
    <property type="entry name" value="RT_POL"/>
    <property type="match status" value="1"/>
</dbReference>
<protein>
    <recommendedName>
        <fullName evidence="1">Reverse transcriptase domain-containing protein</fullName>
    </recommendedName>
</protein>
<feature type="domain" description="Reverse transcriptase" evidence="1">
    <location>
        <begin position="226"/>
        <end position="478"/>
    </location>
</feature>
<dbReference type="InterPro" id="IPR000477">
    <property type="entry name" value="RT_dom"/>
</dbReference>
<gene>
    <name evidence="2" type="ORF">g.30267</name>
</gene>
<dbReference type="CDD" id="cd01650">
    <property type="entry name" value="RT_nLTR_like"/>
    <property type="match status" value="1"/>
</dbReference>
<proteinExistence type="predicted"/>
<dbReference type="SUPFAM" id="SSF56672">
    <property type="entry name" value="DNA/RNA polymerases"/>
    <property type="match status" value="1"/>
</dbReference>
<dbReference type="PANTHER" id="PTHR33332">
    <property type="entry name" value="REVERSE TRANSCRIPTASE DOMAIN-CONTAINING PROTEIN"/>
    <property type="match status" value="1"/>
</dbReference>
<dbReference type="AlphaFoldDB" id="A0A1B6LAW3"/>
<dbReference type="EMBL" id="GEBQ01019130">
    <property type="protein sequence ID" value="JAT20847.1"/>
    <property type="molecule type" value="Transcribed_RNA"/>
</dbReference>
<evidence type="ECO:0000313" key="2">
    <source>
        <dbReference type="EMBL" id="JAT20847.1"/>
    </source>
</evidence>
<evidence type="ECO:0000259" key="1">
    <source>
        <dbReference type="PROSITE" id="PS50878"/>
    </source>
</evidence>